<name>A0A9D1AEC9_9FIRM</name>
<feature type="transmembrane region" description="Helical" evidence="7">
    <location>
        <begin position="177"/>
        <end position="199"/>
    </location>
</feature>
<dbReference type="PANTHER" id="PTHR30589">
    <property type="entry name" value="PROLIPOPROTEIN DIACYLGLYCERYL TRANSFERASE"/>
    <property type="match status" value="1"/>
</dbReference>
<accession>A0A9D1AEC9</accession>
<dbReference type="InterPro" id="IPR001640">
    <property type="entry name" value="Lgt"/>
</dbReference>
<evidence type="ECO:0000256" key="7">
    <source>
        <dbReference type="SAM" id="Phobius"/>
    </source>
</evidence>
<evidence type="ECO:0000256" key="5">
    <source>
        <dbReference type="ARBA" id="ARBA00022989"/>
    </source>
</evidence>
<feature type="transmembrane region" description="Helical" evidence="7">
    <location>
        <begin position="436"/>
        <end position="459"/>
    </location>
</feature>
<dbReference type="GO" id="GO:0042158">
    <property type="term" value="P:lipoprotein biosynthetic process"/>
    <property type="evidence" value="ECO:0007669"/>
    <property type="project" value="InterPro"/>
</dbReference>
<reference evidence="8" key="1">
    <citation type="submission" date="2020-10" db="EMBL/GenBank/DDBJ databases">
        <authorList>
            <person name="Gilroy R."/>
        </authorList>
    </citation>
    <scope>NUCLEOTIDE SEQUENCE</scope>
    <source>
        <strain evidence="8">ChiW25-3613</strain>
    </source>
</reference>
<dbReference type="GO" id="GO:0005886">
    <property type="term" value="C:plasma membrane"/>
    <property type="evidence" value="ECO:0007669"/>
    <property type="project" value="InterPro"/>
</dbReference>
<feature type="transmembrane region" description="Helical" evidence="7">
    <location>
        <begin position="361"/>
        <end position="386"/>
    </location>
</feature>
<comment type="caution">
    <text evidence="8">The sequence shown here is derived from an EMBL/GenBank/DDBJ whole genome shotgun (WGS) entry which is preliminary data.</text>
</comment>
<reference evidence="8" key="2">
    <citation type="journal article" date="2021" name="PeerJ">
        <title>Extensive microbial diversity within the chicken gut microbiome revealed by metagenomics and culture.</title>
        <authorList>
            <person name="Gilroy R."/>
            <person name="Ravi A."/>
            <person name="Getino M."/>
            <person name="Pursley I."/>
            <person name="Horton D.L."/>
            <person name="Alikhan N.F."/>
            <person name="Baker D."/>
            <person name="Gharbi K."/>
            <person name="Hall N."/>
            <person name="Watson M."/>
            <person name="Adriaenssens E.M."/>
            <person name="Foster-Nyarko E."/>
            <person name="Jarju S."/>
            <person name="Secka A."/>
            <person name="Antonio M."/>
            <person name="Oren A."/>
            <person name="Chaudhuri R.R."/>
            <person name="La Ragione R."/>
            <person name="Hildebrand F."/>
            <person name="Pallen M.J."/>
        </authorList>
    </citation>
    <scope>NUCLEOTIDE SEQUENCE</scope>
    <source>
        <strain evidence="8">ChiW25-3613</strain>
    </source>
</reference>
<feature type="transmembrane region" description="Helical" evidence="7">
    <location>
        <begin position="294"/>
        <end position="321"/>
    </location>
</feature>
<organism evidence="8 9">
    <name type="scientific">Candidatus Coproplasma stercoripullorum</name>
    <dbReference type="NCBI Taxonomy" id="2840751"/>
    <lineage>
        <taxon>Bacteria</taxon>
        <taxon>Bacillati</taxon>
        <taxon>Bacillota</taxon>
        <taxon>Clostridia</taxon>
        <taxon>Eubacteriales</taxon>
        <taxon>Candidatus Coproplasma</taxon>
    </lineage>
</organism>
<feature type="transmembrane region" description="Helical" evidence="7">
    <location>
        <begin position="20"/>
        <end position="43"/>
    </location>
</feature>
<keyword evidence="5 7" id="KW-1133">Transmembrane helix</keyword>
<proteinExistence type="inferred from homology"/>
<gene>
    <name evidence="8" type="ORF">IAB90_00010</name>
</gene>
<protein>
    <submittedName>
        <fullName evidence="8">Prolipoprotein diacylglyceryl transferase</fullName>
    </submittedName>
</protein>
<dbReference type="AlphaFoldDB" id="A0A9D1AEC9"/>
<feature type="transmembrane region" description="Helical" evidence="7">
    <location>
        <begin position="206"/>
        <end position="222"/>
    </location>
</feature>
<feature type="transmembrane region" description="Helical" evidence="7">
    <location>
        <begin position="92"/>
        <end position="113"/>
    </location>
</feature>
<dbReference type="EMBL" id="DVHB01000001">
    <property type="protein sequence ID" value="HIR38743.1"/>
    <property type="molecule type" value="Genomic_DNA"/>
</dbReference>
<evidence type="ECO:0000256" key="3">
    <source>
        <dbReference type="ARBA" id="ARBA00022679"/>
    </source>
</evidence>
<dbReference type="Proteomes" id="UP000824179">
    <property type="component" value="Unassembled WGS sequence"/>
</dbReference>
<keyword evidence="6 7" id="KW-0472">Membrane</keyword>
<dbReference type="Pfam" id="PF01790">
    <property type="entry name" value="LGT"/>
    <property type="match status" value="1"/>
</dbReference>
<feature type="transmembrane region" description="Helical" evidence="7">
    <location>
        <begin position="242"/>
        <end position="262"/>
    </location>
</feature>
<keyword evidence="4 7" id="KW-0812">Transmembrane</keyword>
<keyword evidence="2" id="KW-1003">Cell membrane</keyword>
<keyword evidence="3 8" id="KW-0808">Transferase</keyword>
<evidence type="ECO:0000313" key="9">
    <source>
        <dbReference type="Proteomes" id="UP000824179"/>
    </source>
</evidence>
<evidence type="ECO:0000256" key="1">
    <source>
        <dbReference type="ARBA" id="ARBA00007150"/>
    </source>
</evidence>
<evidence type="ECO:0000256" key="4">
    <source>
        <dbReference type="ARBA" id="ARBA00022692"/>
    </source>
</evidence>
<comment type="similarity">
    <text evidence="1">Belongs to the Lgt family.</text>
</comment>
<evidence type="ECO:0000256" key="2">
    <source>
        <dbReference type="ARBA" id="ARBA00022475"/>
    </source>
</evidence>
<dbReference type="GO" id="GO:0008961">
    <property type="term" value="F:phosphatidylglycerol-prolipoprotein diacylglyceryl transferase activity"/>
    <property type="evidence" value="ECO:0007669"/>
    <property type="project" value="InterPro"/>
</dbReference>
<feature type="transmembrane region" description="Helical" evidence="7">
    <location>
        <begin position="393"/>
        <end position="416"/>
    </location>
</feature>
<sequence>MIKEFTMYPGPLFSIGNVHVYAYGICMAVGIILCFVFLLWAFWYKNFNEECTDKMLFLGIIATGIGILFAMLFQSLYNYIETGEFEFGSMTFIGGLIGGVGSYLLFYNLYVYVVAPRTKIKWLQNNMNAGLTDAVTFIPIGITIAHAFGRLGCFFAGCCYGQPADWGIKFETTSGPVIPTQLFECIFLVILTVVMAVLYFRFKFNCNLGLYLVAYGVWRFIIEFFRADDRGGFIPGLSPSQFWSIIMVIAGIGYFFLYKYVLKDKMKHPELQPSVREKKVKETKKNACNTANDISIITYIAIFSALVMVVLTIVGVCINWANFSAQLGDGLVETGIESITLTQLFDSLSKLDGEIGSAFKIMVAFAILTIILTSATAVCATVCKVIKRKQFNFILFAVAMVCIIFGVVSILSSFALCNILSINAGSLASGAYTPAAGAWLTAIGGFIAGIMGLVVTVIIKE</sequence>
<evidence type="ECO:0000313" key="8">
    <source>
        <dbReference type="EMBL" id="HIR38743.1"/>
    </source>
</evidence>
<feature type="transmembrane region" description="Helical" evidence="7">
    <location>
        <begin position="55"/>
        <end position="80"/>
    </location>
</feature>
<dbReference type="PANTHER" id="PTHR30589:SF0">
    <property type="entry name" value="PHOSPHATIDYLGLYCEROL--PROLIPOPROTEIN DIACYLGLYCERYL TRANSFERASE"/>
    <property type="match status" value="1"/>
</dbReference>
<evidence type="ECO:0000256" key="6">
    <source>
        <dbReference type="ARBA" id="ARBA00023136"/>
    </source>
</evidence>
<feature type="transmembrane region" description="Helical" evidence="7">
    <location>
        <begin position="134"/>
        <end position="157"/>
    </location>
</feature>